<protein>
    <submittedName>
        <fullName evidence="3">Uncharacterized protein</fullName>
    </submittedName>
</protein>
<dbReference type="Proteomes" id="UP001140560">
    <property type="component" value="Unassembled WGS sequence"/>
</dbReference>
<comment type="caution">
    <text evidence="3">The sequence shown here is derived from an EMBL/GenBank/DDBJ whole genome shotgun (WGS) entry which is preliminary data.</text>
</comment>
<dbReference type="AlphaFoldDB" id="A0A9W8Y0A1"/>
<keyword evidence="4" id="KW-1185">Reference proteome</keyword>
<keyword evidence="1" id="KW-0175">Coiled coil</keyword>
<sequence>MAARADGELTPARATPLGQDEGARSVSSSGTATDVGSADDSVDDKDDLKSKMMLLWAERKNTDLEQNLRESKNEKEALKAQVVELQAELHAVRAVSIEEHGQMVAAIEAKRLSQETAEEAKQHADRLRTKMRTMQGKNEGLVKEVKILQLKLEEAILRTEDTSGTAELIAQLEKTHAAYKDKIALLTEKNTQLINKNDELTAKHFAASETIKKNESDVNFYRAKCENKEHDIDRLKSNIANMRKEKQERESSIKITKANVAYYITCLDMADAGYRHFTCAHDNLGNVPDGRNTTQQAKAFTVATMLFKEWQHDKYFIEQYIQTRVYQVEHHRAHEKVNQGRGDFSENIYNTFLAVDKTRNATISGF</sequence>
<name>A0A9W8Y0A1_9PLEO</name>
<organism evidence="3 4">
    <name type="scientific">Neocucurbitaria cava</name>
    <dbReference type="NCBI Taxonomy" id="798079"/>
    <lineage>
        <taxon>Eukaryota</taxon>
        <taxon>Fungi</taxon>
        <taxon>Dikarya</taxon>
        <taxon>Ascomycota</taxon>
        <taxon>Pezizomycotina</taxon>
        <taxon>Dothideomycetes</taxon>
        <taxon>Pleosporomycetidae</taxon>
        <taxon>Pleosporales</taxon>
        <taxon>Pleosporineae</taxon>
        <taxon>Cucurbitariaceae</taxon>
        <taxon>Neocucurbitaria</taxon>
    </lineage>
</organism>
<reference evidence="3" key="1">
    <citation type="submission" date="2022-10" db="EMBL/GenBank/DDBJ databases">
        <title>Tapping the CABI collections for fungal endophytes: first genome assemblies for Collariella, Neodidymelliopsis, Ascochyta clinopodiicola, Didymella pomorum, Didymosphaeria variabile, Neocosmospora piperis and Neocucurbitaria cava.</title>
        <authorList>
            <person name="Hill R."/>
        </authorList>
    </citation>
    <scope>NUCLEOTIDE SEQUENCE</scope>
    <source>
        <strain evidence="3">IMI 356814</strain>
    </source>
</reference>
<accession>A0A9W8Y0A1</accession>
<gene>
    <name evidence="3" type="ORF">N0V83_010915</name>
</gene>
<evidence type="ECO:0000313" key="3">
    <source>
        <dbReference type="EMBL" id="KAJ4361974.1"/>
    </source>
</evidence>
<evidence type="ECO:0000313" key="4">
    <source>
        <dbReference type="Proteomes" id="UP001140560"/>
    </source>
</evidence>
<evidence type="ECO:0000256" key="1">
    <source>
        <dbReference type="SAM" id="Coils"/>
    </source>
</evidence>
<proteinExistence type="predicted"/>
<dbReference type="EMBL" id="JAPEUY010000022">
    <property type="protein sequence ID" value="KAJ4361974.1"/>
    <property type="molecule type" value="Genomic_DNA"/>
</dbReference>
<feature type="region of interest" description="Disordered" evidence="2">
    <location>
        <begin position="1"/>
        <end position="46"/>
    </location>
</feature>
<feature type="coiled-coil region" evidence="1">
    <location>
        <begin position="54"/>
        <end position="252"/>
    </location>
</feature>
<evidence type="ECO:0000256" key="2">
    <source>
        <dbReference type="SAM" id="MobiDB-lite"/>
    </source>
</evidence>
<dbReference type="OrthoDB" id="3689429at2759"/>